<dbReference type="PIR" id="E97178">
    <property type="entry name" value="E97178"/>
</dbReference>
<dbReference type="eggNOG" id="COG1522">
    <property type="taxonomic scope" value="Bacteria"/>
</dbReference>
<dbReference type="OrthoDB" id="15623at2"/>
<evidence type="ECO:0000313" key="1">
    <source>
        <dbReference type="EMBL" id="AAK80216.1"/>
    </source>
</evidence>
<dbReference type="HOGENOM" id="CLU_203781_1_0_9"/>
<keyword evidence="2" id="KW-1185">Reference proteome</keyword>
<dbReference type="Proteomes" id="UP000000814">
    <property type="component" value="Chromosome"/>
</dbReference>
<dbReference type="KEGG" id="cac:CA_C2259"/>
<protein>
    <submittedName>
        <fullName evidence="1">Predicted transcriptional regulator of MarR-family</fullName>
    </submittedName>
</protein>
<dbReference type="AlphaFoldDB" id="Q97GV6"/>
<name>Q97GV6_CLOAB</name>
<organism evidence="1 2">
    <name type="scientific">Clostridium acetobutylicum (strain ATCC 824 / DSM 792 / JCM 1419 / IAM 19013 / LMG 5710 / NBRC 13948 / NRRL B-527 / VKM B-1787 / 2291 / W)</name>
    <dbReference type="NCBI Taxonomy" id="272562"/>
    <lineage>
        <taxon>Bacteria</taxon>
        <taxon>Bacillati</taxon>
        <taxon>Bacillota</taxon>
        <taxon>Clostridia</taxon>
        <taxon>Eubacteriales</taxon>
        <taxon>Clostridiaceae</taxon>
        <taxon>Clostridium</taxon>
    </lineage>
</organism>
<dbReference type="InterPro" id="IPR036390">
    <property type="entry name" value="WH_DNA-bd_sf"/>
</dbReference>
<accession>Q97GV6</accession>
<reference evidence="1 2" key="1">
    <citation type="journal article" date="2001" name="J. Bacteriol.">
        <title>Genome sequence and comparative analysis of the solvent-producing bacterium Clostridium acetobutylicum.</title>
        <authorList>
            <person name="Nolling J."/>
            <person name="Breton G."/>
            <person name="Omelchenko M.V."/>
            <person name="Makarova K.S."/>
            <person name="Zeng Q."/>
            <person name="Gibson R."/>
            <person name="Lee H.M."/>
            <person name="Dubois J."/>
            <person name="Qiu D."/>
            <person name="Hitti J."/>
            <person name="Wolf Y.I."/>
            <person name="Tatusov R.L."/>
            <person name="Sabathe F."/>
            <person name="Doucette-Stamm L."/>
            <person name="Soucaille P."/>
            <person name="Daly M.J."/>
            <person name="Bennett G.N."/>
            <person name="Koonin E.V."/>
            <person name="Smith D.R."/>
        </authorList>
    </citation>
    <scope>NUCLEOTIDE SEQUENCE [LARGE SCALE GENOMIC DNA]</scope>
    <source>
        <strain evidence="2">ATCC 824 / DSM 792 / JCM 1419 / LMG 5710 / VKM B-1787</strain>
    </source>
</reference>
<dbReference type="GeneID" id="44998737"/>
<dbReference type="Gene3D" id="1.10.10.10">
    <property type="entry name" value="Winged helix-like DNA-binding domain superfamily/Winged helix DNA-binding domain"/>
    <property type="match status" value="1"/>
</dbReference>
<dbReference type="RefSeq" id="WP_010965557.1">
    <property type="nucleotide sequence ID" value="NC_003030.1"/>
</dbReference>
<dbReference type="SUPFAM" id="SSF46785">
    <property type="entry name" value="Winged helix' DNA-binding domain"/>
    <property type="match status" value="1"/>
</dbReference>
<dbReference type="STRING" id="272562.CA_C2259"/>
<proteinExistence type="predicted"/>
<dbReference type="EMBL" id="AE001437">
    <property type="protein sequence ID" value="AAK80216.1"/>
    <property type="molecule type" value="Genomic_DNA"/>
</dbReference>
<dbReference type="InterPro" id="IPR036388">
    <property type="entry name" value="WH-like_DNA-bd_sf"/>
</dbReference>
<gene>
    <name evidence="1" type="ordered locus">CA_C2259</name>
</gene>
<dbReference type="PATRIC" id="fig|272562.8.peg.2459"/>
<evidence type="ECO:0000313" key="2">
    <source>
        <dbReference type="Proteomes" id="UP000000814"/>
    </source>
</evidence>
<sequence>MDIKETILKILSDSIEPLKTKEVAERAEVDSKEVDKAIKALKAEGKVVSPKRCYYSVEK</sequence>